<dbReference type="PANTHER" id="PTHR11941">
    <property type="entry name" value="ENOYL-COA HYDRATASE-RELATED"/>
    <property type="match status" value="1"/>
</dbReference>
<evidence type="ECO:0008006" key="7">
    <source>
        <dbReference type="Google" id="ProtNLM"/>
    </source>
</evidence>
<dbReference type="PANTHER" id="PTHR11941:SF54">
    <property type="entry name" value="ENOYL-COA HYDRATASE, MITOCHONDRIAL"/>
    <property type="match status" value="1"/>
</dbReference>
<dbReference type="Gene3D" id="3.90.226.10">
    <property type="entry name" value="2-enoyl-CoA Hydratase, Chain A, domain 1"/>
    <property type="match status" value="1"/>
</dbReference>
<dbReference type="PATRIC" id="fig|1333857.3.peg.13"/>
<protein>
    <recommendedName>
        <fullName evidence="7">Enoyl-CoA hydratase</fullName>
    </recommendedName>
</protein>
<dbReference type="CDD" id="cd06558">
    <property type="entry name" value="crotonase-like"/>
    <property type="match status" value="1"/>
</dbReference>
<dbReference type="InterPro" id="IPR001753">
    <property type="entry name" value="Enoyl-CoA_hydra/iso"/>
</dbReference>
<comment type="catalytic activity">
    <reaction evidence="3">
        <text>a (3S)-3-hydroxyacyl-CoA = a (2E)-enoyl-CoA + H2O</text>
        <dbReference type="Rhea" id="RHEA:16105"/>
        <dbReference type="ChEBI" id="CHEBI:15377"/>
        <dbReference type="ChEBI" id="CHEBI:57318"/>
        <dbReference type="ChEBI" id="CHEBI:58856"/>
        <dbReference type="EC" id="4.2.1.17"/>
    </reaction>
</comment>
<evidence type="ECO:0000313" key="5">
    <source>
        <dbReference type="EMBL" id="EQM87099.1"/>
    </source>
</evidence>
<organism evidence="5 6">
    <name type="scientific">Microbacterium maritypicum MF109</name>
    <dbReference type="NCBI Taxonomy" id="1333857"/>
    <lineage>
        <taxon>Bacteria</taxon>
        <taxon>Bacillati</taxon>
        <taxon>Actinomycetota</taxon>
        <taxon>Actinomycetes</taxon>
        <taxon>Micrococcales</taxon>
        <taxon>Microbacteriaceae</taxon>
        <taxon>Microbacterium</taxon>
    </lineage>
</organism>
<dbReference type="GO" id="GO:0004300">
    <property type="term" value="F:enoyl-CoA hydratase activity"/>
    <property type="evidence" value="ECO:0007669"/>
    <property type="project" value="UniProtKB-EC"/>
</dbReference>
<accession>T5L491</accession>
<dbReference type="SUPFAM" id="SSF52096">
    <property type="entry name" value="ClpP/crotonase"/>
    <property type="match status" value="1"/>
</dbReference>
<comment type="catalytic activity">
    <reaction evidence="4">
        <text>a 4-saturated-(3S)-3-hydroxyacyl-CoA = a (3E)-enoyl-CoA + H2O</text>
        <dbReference type="Rhea" id="RHEA:20724"/>
        <dbReference type="ChEBI" id="CHEBI:15377"/>
        <dbReference type="ChEBI" id="CHEBI:58521"/>
        <dbReference type="ChEBI" id="CHEBI:137480"/>
        <dbReference type="EC" id="4.2.1.17"/>
    </reaction>
</comment>
<comment type="similarity">
    <text evidence="1">Belongs to the enoyl-CoA hydratase/isomerase family.</text>
</comment>
<evidence type="ECO:0000256" key="3">
    <source>
        <dbReference type="ARBA" id="ARBA00023709"/>
    </source>
</evidence>
<dbReference type="Gene3D" id="1.10.12.10">
    <property type="entry name" value="Lyase 2-enoyl-coa Hydratase, Chain A, domain 2"/>
    <property type="match status" value="1"/>
</dbReference>
<evidence type="ECO:0000256" key="4">
    <source>
        <dbReference type="ARBA" id="ARBA00023717"/>
    </source>
</evidence>
<name>T5L491_MICMQ</name>
<gene>
    <name evidence="5" type="ORF">L687_00065</name>
</gene>
<dbReference type="EMBL" id="ATAO01000001">
    <property type="protein sequence ID" value="EQM87099.1"/>
    <property type="molecule type" value="Genomic_DNA"/>
</dbReference>
<reference evidence="5 6" key="1">
    <citation type="journal article" date="2013" name="Genome Announc.">
        <title>Whole-genome sequences of five oyster-associated bacteria show potential for crude oil hydrocarbon degradation.</title>
        <authorList>
            <person name="Chauhan A."/>
            <person name="Green S."/>
            <person name="Pathak A."/>
            <person name="Thomas J."/>
            <person name="Venkatramanan R."/>
        </authorList>
    </citation>
    <scope>NUCLEOTIDE SEQUENCE [LARGE SCALE GENOMIC DNA]</scope>
    <source>
        <strain evidence="5 6">MF109</strain>
    </source>
</reference>
<evidence type="ECO:0000256" key="2">
    <source>
        <dbReference type="ARBA" id="ARBA00023239"/>
    </source>
</evidence>
<sequence length="256" mass="26245">MSTLLISSEGTTLTVTLDRPAQLNAMGIDELDAIRHVFTQLAETVPADRHRAVVVRSTGTRAFVAGADIAEMAAASSDSGERISRAGQAAMDSIAACPVPVIAAVDGHALGGGCELAAACDLVYATANSLFALPEVGLGLIPCFGGTYRVAARIGDGRARRMALTGERVTAATAEEWGLIDAVLPDADGLAAAVDGQALAFSRASRSALAAVKAAFALPAPLRAVAERTLFRDALAHADGQEGMAAFLSKRAPSFR</sequence>
<dbReference type="AlphaFoldDB" id="T5L491"/>
<evidence type="ECO:0000313" key="6">
    <source>
        <dbReference type="Proteomes" id="UP000016033"/>
    </source>
</evidence>
<dbReference type="InterPro" id="IPR014748">
    <property type="entry name" value="Enoyl-CoA_hydra_C"/>
</dbReference>
<comment type="caution">
    <text evidence="5">The sequence shown here is derived from an EMBL/GenBank/DDBJ whole genome shotgun (WGS) entry which is preliminary data.</text>
</comment>
<dbReference type="Proteomes" id="UP000016033">
    <property type="component" value="Unassembled WGS sequence"/>
</dbReference>
<keyword evidence="2" id="KW-0456">Lyase</keyword>
<dbReference type="GO" id="GO:0006635">
    <property type="term" value="P:fatty acid beta-oxidation"/>
    <property type="evidence" value="ECO:0007669"/>
    <property type="project" value="TreeGrafter"/>
</dbReference>
<dbReference type="InterPro" id="IPR029045">
    <property type="entry name" value="ClpP/crotonase-like_dom_sf"/>
</dbReference>
<dbReference type="Pfam" id="PF00378">
    <property type="entry name" value="ECH_1"/>
    <property type="match status" value="1"/>
</dbReference>
<dbReference type="RefSeq" id="WP_021198009.1">
    <property type="nucleotide sequence ID" value="NZ_ATAO01000001.1"/>
</dbReference>
<proteinExistence type="inferred from homology"/>
<evidence type="ECO:0000256" key="1">
    <source>
        <dbReference type="ARBA" id="ARBA00005254"/>
    </source>
</evidence>